<keyword evidence="3" id="KW-1185">Reference proteome</keyword>
<feature type="region of interest" description="Disordered" evidence="1">
    <location>
        <begin position="135"/>
        <end position="162"/>
    </location>
</feature>
<evidence type="ECO:0000313" key="3">
    <source>
        <dbReference type="Proteomes" id="UP001367676"/>
    </source>
</evidence>
<organism evidence="2 3">
    <name type="scientific">Parthenolecanium corni</name>
    <dbReference type="NCBI Taxonomy" id="536013"/>
    <lineage>
        <taxon>Eukaryota</taxon>
        <taxon>Metazoa</taxon>
        <taxon>Ecdysozoa</taxon>
        <taxon>Arthropoda</taxon>
        <taxon>Hexapoda</taxon>
        <taxon>Insecta</taxon>
        <taxon>Pterygota</taxon>
        <taxon>Neoptera</taxon>
        <taxon>Paraneoptera</taxon>
        <taxon>Hemiptera</taxon>
        <taxon>Sternorrhyncha</taxon>
        <taxon>Coccoidea</taxon>
        <taxon>Coccidae</taxon>
        <taxon>Parthenolecanium</taxon>
    </lineage>
</organism>
<protein>
    <submittedName>
        <fullName evidence="2">Uncharacterized protein</fullName>
    </submittedName>
</protein>
<name>A0AAN9TP80_9HEMI</name>
<gene>
    <name evidence="2" type="ORF">V9T40_014912</name>
</gene>
<reference evidence="2 3" key="1">
    <citation type="submission" date="2024-03" db="EMBL/GenBank/DDBJ databases">
        <title>Adaptation during the transition from Ophiocordyceps entomopathogen to insect associate is accompanied by gene loss and intensified selection.</title>
        <authorList>
            <person name="Ward C.M."/>
            <person name="Onetto C.A."/>
            <person name="Borneman A.R."/>
        </authorList>
    </citation>
    <scope>NUCLEOTIDE SEQUENCE [LARGE SCALE GENOMIC DNA]</scope>
    <source>
        <strain evidence="2">AWRI1</strain>
        <tissue evidence="2">Single Adult Female</tissue>
    </source>
</reference>
<dbReference type="EMBL" id="JBBCAQ010000016">
    <property type="protein sequence ID" value="KAK7597956.1"/>
    <property type="molecule type" value="Genomic_DNA"/>
</dbReference>
<evidence type="ECO:0000256" key="1">
    <source>
        <dbReference type="SAM" id="MobiDB-lite"/>
    </source>
</evidence>
<feature type="compositionally biased region" description="Low complexity" evidence="1">
    <location>
        <begin position="36"/>
        <end position="49"/>
    </location>
</feature>
<accession>A0AAN9TP80</accession>
<feature type="compositionally biased region" description="Pro residues" evidence="1">
    <location>
        <begin position="24"/>
        <end position="35"/>
    </location>
</feature>
<feature type="region of interest" description="Disordered" evidence="1">
    <location>
        <begin position="1"/>
        <end position="61"/>
    </location>
</feature>
<proteinExistence type="predicted"/>
<feature type="compositionally biased region" description="Low complexity" evidence="1">
    <location>
        <begin position="135"/>
        <end position="153"/>
    </location>
</feature>
<comment type="caution">
    <text evidence="2">The sequence shown here is derived from an EMBL/GenBank/DDBJ whole genome shotgun (WGS) entry which is preliminary data.</text>
</comment>
<sequence length="217" mass="23814">MTSSSSESHHYAPGPSNTRKPFLRFPPPPPYPPGPSSSSEYAYAYYEPGMPGPGSGRNSRKHSYITRYGTEENIYEEISPTRLEEEVRYVHSRHLQVLDELNLTVEAMLMPQPSAVAALNQEAAPAEDLSPASCSLDSGFSGSSSGTNSLGRSYTPKKKQPQRFWKKLPGLGSTTNCSKLPAAGVKDENFNDCFRQRVKFDFNNNLRTTGGVCSNAI</sequence>
<dbReference type="Proteomes" id="UP001367676">
    <property type="component" value="Unassembled WGS sequence"/>
</dbReference>
<dbReference type="AlphaFoldDB" id="A0AAN9TP80"/>
<evidence type="ECO:0000313" key="2">
    <source>
        <dbReference type="EMBL" id="KAK7597956.1"/>
    </source>
</evidence>